<dbReference type="NCBIfam" id="NF001862">
    <property type="entry name" value="PRK00601.1"/>
    <property type="match status" value="1"/>
</dbReference>
<gene>
    <name evidence="14" type="ORF">DTER00134_LOCUS1658</name>
    <name evidence="15" type="ORF">DTER00134_LOCUS1660</name>
    <name evidence="16" type="ORF">DTER00134_LOCUS1661</name>
    <name evidence="17" type="ORF">DTER00134_LOCUS1662</name>
</gene>
<dbReference type="FunFam" id="2.70.40.10:FF:000004">
    <property type="entry name" value="Deoxyuridine triphosphatase"/>
    <property type="match status" value="1"/>
</dbReference>
<dbReference type="CDD" id="cd07557">
    <property type="entry name" value="trimeric_dUTPase"/>
    <property type="match status" value="1"/>
</dbReference>
<evidence type="ECO:0000256" key="4">
    <source>
        <dbReference type="ARBA" id="ARBA00012379"/>
    </source>
</evidence>
<evidence type="ECO:0000256" key="8">
    <source>
        <dbReference type="ARBA" id="ARBA00023080"/>
    </source>
</evidence>
<evidence type="ECO:0000256" key="5">
    <source>
        <dbReference type="ARBA" id="ARBA00021732"/>
    </source>
</evidence>
<comment type="similarity">
    <text evidence="3 11">Belongs to the dUTPase family.</text>
</comment>
<comment type="catalytic activity">
    <reaction evidence="10 11">
        <text>dUTP + H2O = dUMP + diphosphate + H(+)</text>
        <dbReference type="Rhea" id="RHEA:10248"/>
        <dbReference type="ChEBI" id="CHEBI:15377"/>
        <dbReference type="ChEBI" id="CHEBI:15378"/>
        <dbReference type="ChEBI" id="CHEBI:33019"/>
        <dbReference type="ChEBI" id="CHEBI:61555"/>
        <dbReference type="ChEBI" id="CHEBI:246422"/>
        <dbReference type="EC" id="3.6.1.23"/>
    </reaction>
</comment>
<feature type="region of interest" description="Disordered" evidence="12">
    <location>
        <begin position="22"/>
        <end position="48"/>
    </location>
</feature>
<evidence type="ECO:0000313" key="14">
    <source>
        <dbReference type="EMBL" id="CAE0486619.1"/>
    </source>
</evidence>
<evidence type="ECO:0000256" key="2">
    <source>
        <dbReference type="ARBA" id="ARBA00005142"/>
    </source>
</evidence>
<dbReference type="PANTHER" id="PTHR11241:SF0">
    <property type="entry name" value="DEOXYURIDINE 5'-TRIPHOSPHATE NUCLEOTIDOHYDROLASE"/>
    <property type="match status" value="1"/>
</dbReference>
<dbReference type="GO" id="GO:0046081">
    <property type="term" value="P:dUTP catabolic process"/>
    <property type="evidence" value="ECO:0007669"/>
    <property type="project" value="UniProtKB-UniRule"/>
</dbReference>
<proteinExistence type="inferred from homology"/>
<dbReference type="AlphaFoldDB" id="A0A6S8H8G8"/>
<dbReference type="EMBL" id="HBIP01003659">
    <property type="protein sequence ID" value="CAE0486619.1"/>
    <property type="molecule type" value="Transcribed_RNA"/>
</dbReference>
<evidence type="ECO:0000313" key="15">
    <source>
        <dbReference type="EMBL" id="CAE0486621.1"/>
    </source>
</evidence>
<organism evidence="17">
    <name type="scientific">Dunaliella tertiolecta</name>
    <name type="common">Green alga</name>
    <dbReference type="NCBI Taxonomy" id="3047"/>
    <lineage>
        <taxon>Eukaryota</taxon>
        <taxon>Viridiplantae</taxon>
        <taxon>Chlorophyta</taxon>
        <taxon>core chlorophytes</taxon>
        <taxon>Chlorophyceae</taxon>
        <taxon>CS clade</taxon>
        <taxon>Chlamydomonadales</taxon>
        <taxon>Dunaliellaceae</taxon>
        <taxon>Dunaliella</taxon>
    </lineage>
</organism>
<dbReference type="GO" id="GO:0004170">
    <property type="term" value="F:dUTP diphosphatase activity"/>
    <property type="evidence" value="ECO:0007669"/>
    <property type="project" value="UniProtKB-UniRule"/>
</dbReference>
<feature type="compositionally biased region" description="Basic and acidic residues" evidence="12">
    <location>
        <begin position="30"/>
        <end position="40"/>
    </location>
</feature>
<feature type="domain" description="dUTPase-like" evidence="13">
    <location>
        <begin position="64"/>
        <end position="190"/>
    </location>
</feature>
<keyword evidence="7 11" id="KW-0460">Magnesium</keyword>
<evidence type="ECO:0000256" key="12">
    <source>
        <dbReference type="SAM" id="MobiDB-lite"/>
    </source>
</evidence>
<dbReference type="InterPro" id="IPR036157">
    <property type="entry name" value="dUTPase-like_sf"/>
</dbReference>
<keyword evidence="8 11" id="KW-0546">Nucleotide metabolism</keyword>
<dbReference type="NCBIfam" id="TIGR00576">
    <property type="entry name" value="dut"/>
    <property type="match status" value="1"/>
</dbReference>
<evidence type="ECO:0000259" key="13">
    <source>
        <dbReference type="Pfam" id="PF00692"/>
    </source>
</evidence>
<keyword evidence="11" id="KW-0479">Metal-binding</keyword>
<dbReference type="GO" id="GO:0006226">
    <property type="term" value="P:dUMP biosynthetic process"/>
    <property type="evidence" value="ECO:0007669"/>
    <property type="project" value="UniProtKB-UniRule"/>
</dbReference>
<dbReference type="EMBL" id="HBIP01003661">
    <property type="protein sequence ID" value="CAE0486621.1"/>
    <property type="molecule type" value="Transcribed_RNA"/>
</dbReference>
<dbReference type="SUPFAM" id="SSF51283">
    <property type="entry name" value="dUTPase-like"/>
    <property type="match status" value="1"/>
</dbReference>
<dbReference type="InterPro" id="IPR033704">
    <property type="entry name" value="dUTPase_trimeric"/>
</dbReference>
<evidence type="ECO:0000256" key="7">
    <source>
        <dbReference type="ARBA" id="ARBA00022842"/>
    </source>
</evidence>
<evidence type="ECO:0000313" key="16">
    <source>
        <dbReference type="EMBL" id="CAE0486622.1"/>
    </source>
</evidence>
<dbReference type="Gene3D" id="2.70.40.10">
    <property type="match status" value="1"/>
</dbReference>
<dbReference type="InterPro" id="IPR008181">
    <property type="entry name" value="dUTPase"/>
</dbReference>
<dbReference type="UniPathway" id="UPA00610">
    <property type="reaction ID" value="UER00666"/>
</dbReference>
<comment type="function">
    <text evidence="11">Involved in nucleotide metabolism via production of dUMP, the immediate precursor of thymidine nucleotides, and decreases the intracellular concentration of dUTP so that uracil cannot be incorporated into DNA.</text>
</comment>
<dbReference type="Pfam" id="PF00692">
    <property type="entry name" value="dUTPase"/>
    <property type="match status" value="1"/>
</dbReference>
<reference evidence="17" key="1">
    <citation type="submission" date="2021-01" db="EMBL/GenBank/DDBJ databases">
        <authorList>
            <person name="Corre E."/>
            <person name="Pelletier E."/>
            <person name="Niang G."/>
            <person name="Scheremetjew M."/>
            <person name="Finn R."/>
            <person name="Kale V."/>
            <person name="Holt S."/>
            <person name="Cochrane G."/>
            <person name="Meng A."/>
            <person name="Brown T."/>
            <person name="Cohen L."/>
        </authorList>
    </citation>
    <scope>NUCLEOTIDE SEQUENCE</scope>
    <source>
        <strain evidence="17">CCMP1320</strain>
    </source>
</reference>
<evidence type="ECO:0000256" key="9">
    <source>
        <dbReference type="ARBA" id="ARBA00030698"/>
    </source>
</evidence>
<evidence type="ECO:0000256" key="11">
    <source>
        <dbReference type="RuleBase" id="RU367024"/>
    </source>
</evidence>
<dbReference type="EMBL" id="HBIP01003663">
    <property type="protein sequence ID" value="CAE0486623.1"/>
    <property type="molecule type" value="Transcribed_RNA"/>
</dbReference>
<dbReference type="EC" id="3.6.1.23" evidence="4 11"/>
<evidence type="ECO:0000256" key="6">
    <source>
        <dbReference type="ARBA" id="ARBA00022801"/>
    </source>
</evidence>
<keyword evidence="6 11" id="KW-0378">Hydrolase</keyword>
<sequence>MCQPLASSQCWRMNSVSGASWRTPPHFHRVSRESPNRSMHDGPPNKAQKTMDTLLVKKLSEFAVLPKRGSAGAAGYDLASAHECVVPARGRLVVPTDLSIKLPSGTYGRVAPRSGLAVKHFIDTGAGVVDEDYRGPLGVVLFNHSDADFKVNRGDRVAQLIIEKIATPEVQEVENLDDTARGSGGYGSTGQ</sequence>
<dbReference type="InterPro" id="IPR029054">
    <property type="entry name" value="dUTPase-like"/>
</dbReference>
<dbReference type="PANTHER" id="PTHR11241">
    <property type="entry name" value="DEOXYURIDINE 5'-TRIPHOSPHATE NUCLEOTIDOHYDROLASE"/>
    <property type="match status" value="1"/>
</dbReference>
<comment type="cofactor">
    <cofactor evidence="1 11">
        <name>Mg(2+)</name>
        <dbReference type="ChEBI" id="CHEBI:18420"/>
    </cofactor>
</comment>
<protein>
    <recommendedName>
        <fullName evidence="5 11">Deoxyuridine 5'-triphosphate nucleotidohydrolase</fullName>
        <shortName evidence="11">dUTPase</shortName>
        <ecNumber evidence="4 11">3.6.1.23</ecNumber>
    </recommendedName>
    <alternativeName>
        <fullName evidence="9 11">dUTP pyrophosphatase</fullName>
    </alternativeName>
</protein>
<dbReference type="GO" id="GO:0000287">
    <property type="term" value="F:magnesium ion binding"/>
    <property type="evidence" value="ECO:0007669"/>
    <property type="project" value="UniProtKB-UniRule"/>
</dbReference>
<evidence type="ECO:0000256" key="3">
    <source>
        <dbReference type="ARBA" id="ARBA00006581"/>
    </source>
</evidence>
<comment type="pathway">
    <text evidence="2 11">Pyrimidine metabolism; dUMP biosynthesis; dUMP from dCTP (dUTP route): step 2/2.</text>
</comment>
<accession>A0A6S8H8G8</accession>
<name>A0A6S8H8G8_DUNTE</name>
<evidence type="ECO:0000313" key="17">
    <source>
        <dbReference type="EMBL" id="CAE0486623.1"/>
    </source>
</evidence>
<evidence type="ECO:0000256" key="10">
    <source>
        <dbReference type="ARBA" id="ARBA00047686"/>
    </source>
</evidence>
<dbReference type="EMBL" id="HBIP01003662">
    <property type="protein sequence ID" value="CAE0486622.1"/>
    <property type="molecule type" value="Transcribed_RNA"/>
</dbReference>
<evidence type="ECO:0000256" key="1">
    <source>
        <dbReference type="ARBA" id="ARBA00001946"/>
    </source>
</evidence>